<dbReference type="Proteomes" id="UP000829708">
    <property type="component" value="Chromosome"/>
</dbReference>
<gene>
    <name evidence="1" type="ORF">MUG09_15945</name>
</gene>
<dbReference type="EMBL" id="CP094929">
    <property type="protein sequence ID" value="UOM51049.1"/>
    <property type="molecule type" value="Genomic_DNA"/>
</dbReference>
<dbReference type="PANTHER" id="PTHR31118:SF32">
    <property type="entry name" value="KYNURENINE FORMAMIDASE"/>
    <property type="match status" value="1"/>
</dbReference>
<evidence type="ECO:0000313" key="2">
    <source>
        <dbReference type="Proteomes" id="UP000829708"/>
    </source>
</evidence>
<proteinExistence type="predicted"/>
<reference evidence="2" key="1">
    <citation type="journal article" date="2024" name="J Bioinform Genom">
        <title>Complete genome sequence of the type strain bacterium Sphaerochaeta associata GLS2t (VKM B-2742)t.</title>
        <authorList>
            <person name="Troshina O.Y."/>
            <person name="Tepeeva A.N."/>
            <person name="Arzamasceva V.O."/>
            <person name="Whitman W.B."/>
            <person name="Varghese N."/>
            <person name="Shapiro N."/>
            <person name="Woyke T."/>
            <person name="Kripides N.C."/>
            <person name="Vasilenko O.V."/>
        </authorList>
    </citation>
    <scope>NUCLEOTIDE SEQUENCE [LARGE SCALE GENOMIC DNA]</scope>
    <source>
        <strain evidence="2">GLS2T</strain>
    </source>
</reference>
<dbReference type="SUPFAM" id="SSF102198">
    <property type="entry name" value="Putative cyclase"/>
    <property type="match status" value="1"/>
</dbReference>
<accession>A0ABY4D9U5</accession>
<name>A0ABY4D9U5_9SPIR</name>
<dbReference type="PANTHER" id="PTHR31118">
    <property type="entry name" value="CYCLASE-LIKE PROTEIN 2"/>
    <property type="match status" value="1"/>
</dbReference>
<evidence type="ECO:0000313" key="1">
    <source>
        <dbReference type="EMBL" id="UOM51049.1"/>
    </source>
</evidence>
<dbReference type="Pfam" id="PF04199">
    <property type="entry name" value="Cyclase"/>
    <property type="match status" value="1"/>
</dbReference>
<sequence>MFVDLSLPIQSHWRYPLKRDTVSSFEKGDVWQVSEFTMKSHWFSHIDFPRHTGLEYPDSNQFPLEHYNGMASVLYVQKQSIAMHAITREDLAMAAAGKHLHSILLIRTDWGLETSWETKDFWDNAPYLTDDAILWIKEQNPTAVAFDFPQDYTIRLLQQRAVAPEEQKTHTILLRNNILLIEYLTNFHAIGSEECEFICLPLKFEHIDGCPVRAIARV</sequence>
<protein>
    <submittedName>
        <fullName evidence="1">Cyclase family protein</fullName>
    </submittedName>
</protein>
<keyword evidence="2" id="KW-1185">Reference proteome</keyword>
<dbReference type="Gene3D" id="3.50.30.50">
    <property type="entry name" value="Putative cyclase"/>
    <property type="match status" value="1"/>
</dbReference>
<dbReference type="InterPro" id="IPR037175">
    <property type="entry name" value="KFase_sf"/>
</dbReference>
<dbReference type="InterPro" id="IPR007325">
    <property type="entry name" value="KFase/CYL"/>
</dbReference>
<dbReference type="RefSeq" id="WP_244772425.1">
    <property type="nucleotide sequence ID" value="NZ_FXUH01000009.1"/>
</dbReference>
<organism evidence="1 2">
    <name type="scientific">Sphaerochaeta associata</name>
    <dbReference type="NCBI Taxonomy" id="1129264"/>
    <lineage>
        <taxon>Bacteria</taxon>
        <taxon>Pseudomonadati</taxon>
        <taxon>Spirochaetota</taxon>
        <taxon>Spirochaetia</taxon>
        <taxon>Spirochaetales</taxon>
        <taxon>Sphaerochaetaceae</taxon>
        <taxon>Sphaerochaeta</taxon>
    </lineage>
</organism>